<name>A0A371K2R7_9GAMM</name>
<evidence type="ECO:0000313" key="3">
    <source>
        <dbReference type="Proteomes" id="UP000264492"/>
    </source>
</evidence>
<feature type="domain" description="Glyoxalase/fosfomycin resistance/dioxygenase" evidence="1">
    <location>
        <begin position="10"/>
        <end position="133"/>
    </location>
</feature>
<dbReference type="PANTHER" id="PTHR33990:SF1">
    <property type="entry name" value="PROTEIN YJDN"/>
    <property type="match status" value="1"/>
</dbReference>
<comment type="caution">
    <text evidence="2">The sequence shown here is derived from an EMBL/GenBank/DDBJ whole genome shotgun (WGS) entry which is preliminary data.</text>
</comment>
<gene>
    <name evidence="2" type="ORF">DX914_03200</name>
</gene>
<dbReference type="InterPro" id="IPR028973">
    <property type="entry name" value="PhnB-like"/>
</dbReference>
<dbReference type="OrthoDB" id="9795306at2"/>
<evidence type="ECO:0000259" key="1">
    <source>
        <dbReference type="Pfam" id="PF00903"/>
    </source>
</evidence>
<evidence type="ECO:0000313" key="2">
    <source>
        <dbReference type="EMBL" id="RDZ28164.1"/>
    </source>
</evidence>
<organism evidence="2 3">
    <name type="scientific">Lysobacter silvisoli</name>
    <dbReference type="NCBI Taxonomy" id="2293254"/>
    <lineage>
        <taxon>Bacteria</taxon>
        <taxon>Pseudomonadati</taxon>
        <taxon>Pseudomonadota</taxon>
        <taxon>Gammaproteobacteria</taxon>
        <taxon>Lysobacterales</taxon>
        <taxon>Lysobacteraceae</taxon>
        <taxon>Lysobacter</taxon>
    </lineage>
</organism>
<dbReference type="AlphaFoldDB" id="A0A371K2R7"/>
<sequence length="140" mass="15353">MPLKVMAQLAFDGDCRQAFEWYAEVFDGEIAVMNSLGGTPGVPLPPGSKSAAPEYIRYAEVRLGDSVLLGNDVPADEFRPMQGFNVALHARSVTEATRLFEALAEGGRVQAPLTRMPWAPRFGQLVDRYGTPWLILALDE</sequence>
<dbReference type="RefSeq" id="WP_115857607.1">
    <property type="nucleotide sequence ID" value="NZ_QTSU01000001.1"/>
</dbReference>
<dbReference type="InterPro" id="IPR029068">
    <property type="entry name" value="Glyas_Bleomycin-R_OHBP_Dase"/>
</dbReference>
<dbReference type="CDD" id="cd06588">
    <property type="entry name" value="PhnB_like"/>
    <property type="match status" value="1"/>
</dbReference>
<dbReference type="SUPFAM" id="SSF54593">
    <property type="entry name" value="Glyoxalase/Bleomycin resistance protein/Dihydroxybiphenyl dioxygenase"/>
    <property type="match status" value="1"/>
</dbReference>
<protein>
    <submittedName>
        <fullName evidence="2">VOC family protein</fullName>
    </submittedName>
</protein>
<reference evidence="2 3" key="1">
    <citation type="submission" date="2018-08" db="EMBL/GenBank/DDBJ databases">
        <title>Lysobacter sp. zong2l5, whole genome shotgun sequence.</title>
        <authorList>
            <person name="Zhang X."/>
            <person name="Feng G."/>
            <person name="Zhu H."/>
        </authorList>
    </citation>
    <scope>NUCLEOTIDE SEQUENCE [LARGE SCALE GENOMIC DNA]</scope>
    <source>
        <strain evidence="3">zong2l5</strain>
    </source>
</reference>
<dbReference type="Gene3D" id="3.10.180.10">
    <property type="entry name" value="2,3-Dihydroxybiphenyl 1,2-Dioxygenase, domain 1"/>
    <property type="match status" value="1"/>
</dbReference>
<dbReference type="EMBL" id="QTSU01000001">
    <property type="protein sequence ID" value="RDZ28164.1"/>
    <property type="molecule type" value="Genomic_DNA"/>
</dbReference>
<accession>A0A371K2R7</accession>
<keyword evidence="3" id="KW-1185">Reference proteome</keyword>
<dbReference type="Pfam" id="PF00903">
    <property type="entry name" value="Glyoxalase"/>
    <property type="match status" value="1"/>
</dbReference>
<dbReference type="PANTHER" id="PTHR33990">
    <property type="entry name" value="PROTEIN YJDN-RELATED"/>
    <property type="match status" value="1"/>
</dbReference>
<dbReference type="InterPro" id="IPR004360">
    <property type="entry name" value="Glyas_Fos-R_dOase_dom"/>
</dbReference>
<dbReference type="Proteomes" id="UP000264492">
    <property type="component" value="Unassembled WGS sequence"/>
</dbReference>
<proteinExistence type="predicted"/>